<dbReference type="EMBL" id="AP019860">
    <property type="protein sequence ID" value="BBM87525.1"/>
    <property type="molecule type" value="Genomic_DNA"/>
</dbReference>
<keyword evidence="4" id="KW-0418">Kinase</keyword>
<keyword evidence="2" id="KW-0067">ATP-binding</keyword>
<reference evidence="4 5" key="1">
    <citation type="submission" date="2019-08" db="EMBL/GenBank/DDBJ databases">
        <title>Complete genome sequence of Candidatus Uab amorphum.</title>
        <authorList>
            <person name="Shiratori T."/>
            <person name="Suzuki S."/>
            <person name="Kakizawa Y."/>
            <person name="Ishida K."/>
        </authorList>
    </citation>
    <scope>NUCLEOTIDE SEQUENCE [LARGE SCALE GENOMIC DNA]</scope>
    <source>
        <strain evidence="4 5">SRT547</strain>
    </source>
</reference>
<keyword evidence="5" id="KW-1185">Reference proteome</keyword>
<dbReference type="Gene3D" id="3.40.50.450">
    <property type="match status" value="1"/>
</dbReference>
<keyword evidence="4" id="KW-0808">Transferase</keyword>
<evidence type="ECO:0000313" key="4">
    <source>
        <dbReference type="EMBL" id="BBM87525.1"/>
    </source>
</evidence>
<keyword evidence="4" id="KW-0723">Serine/threonine-protein kinase</keyword>
<dbReference type="Gene3D" id="3.30.200.20">
    <property type="entry name" value="Phosphorylase Kinase, domain 1"/>
    <property type="match status" value="1"/>
</dbReference>
<proteinExistence type="predicted"/>
<dbReference type="SUPFAM" id="SSF56112">
    <property type="entry name" value="Protein kinase-like (PK-like)"/>
    <property type="match status" value="1"/>
</dbReference>
<name>A0A5S9IVX2_UABAM</name>
<keyword evidence="1" id="KW-0547">Nucleotide-binding</keyword>
<dbReference type="Pfam" id="PF00069">
    <property type="entry name" value="Pkinase"/>
    <property type="match status" value="1"/>
</dbReference>
<dbReference type="Gene3D" id="1.10.510.10">
    <property type="entry name" value="Transferase(Phosphotransferase) domain 1"/>
    <property type="match status" value="1"/>
</dbReference>
<protein>
    <submittedName>
        <fullName evidence="4">Serine/threonine protein kinase</fullName>
    </submittedName>
</protein>
<dbReference type="PROSITE" id="PS50011">
    <property type="entry name" value="PROTEIN_KINASE_DOM"/>
    <property type="match status" value="1"/>
</dbReference>
<dbReference type="GO" id="GO:0005737">
    <property type="term" value="C:cytoplasm"/>
    <property type="evidence" value="ECO:0007669"/>
    <property type="project" value="TreeGrafter"/>
</dbReference>
<accession>A0A5S9IVX2</accession>
<gene>
    <name evidence="4" type="ORF">UABAM_05937</name>
</gene>
<dbReference type="RefSeq" id="WP_151971542.1">
    <property type="nucleotide sequence ID" value="NZ_AP019860.1"/>
</dbReference>
<dbReference type="PANTHER" id="PTHR24346:SF30">
    <property type="entry name" value="MATERNAL EMBRYONIC LEUCINE ZIPPER KINASE"/>
    <property type="match status" value="1"/>
</dbReference>
<dbReference type="InterPro" id="IPR011009">
    <property type="entry name" value="Kinase-like_dom_sf"/>
</dbReference>
<evidence type="ECO:0000313" key="5">
    <source>
        <dbReference type="Proteomes" id="UP000326354"/>
    </source>
</evidence>
<sequence>MAKLGHYEVIKCIGSTEKTMLYAARHPYLGRDVVIEASPSSCDTDLQKRLKFLAQLLGTLDHSNILPVFDAFEDGKMMYLVFNWPSEKLKSVERIVKDGGQISIDQALIYTLHLCEVLEFLEQKGVVHQNIHLQNLLVSENDFYLSGFNLANKVTNSHEEYREELMDGRYAAPEWIARHPLTCKQDIWSLGVALYNMLTGKYPFEGDEELSTAQVIIGGEYKRLNNFPNIPQCLDELLQRIFVAEPEKRISVSEIKDIVSKELYKTPVGTVFIAMPFHMHFNRAYNAIKRVCQEHRLQPVRVDENFMPANIWQEIEEGINKANFIIGDLSPVPGFEQTNPNVAFEVGIAHHLQKPTVLLTQDIEKLPFDFKQQRVNAYANTEEGMVELEKKLHDIIKSIMSSN</sequence>
<evidence type="ECO:0000256" key="1">
    <source>
        <dbReference type="ARBA" id="ARBA00022741"/>
    </source>
</evidence>
<dbReference type="GO" id="GO:0035556">
    <property type="term" value="P:intracellular signal transduction"/>
    <property type="evidence" value="ECO:0007669"/>
    <property type="project" value="TreeGrafter"/>
</dbReference>
<dbReference type="CDD" id="cd14014">
    <property type="entry name" value="STKc_PknB_like"/>
    <property type="match status" value="1"/>
</dbReference>
<evidence type="ECO:0000256" key="2">
    <source>
        <dbReference type="ARBA" id="ARBA00022840"/>
    </source>
</evidence>
<dbReference type="SUPFAM" id="SSF52309">
    <property type="entry name" value="N-(deoxy)ribosyltransferase-like"/>
    <property type="match status" value="1"/>
</dbReference>
<dbReference type="AlphaFoldDB" id="A0A5S9IVX2"/>
<evidence type="ECO:0000259" key="3">
    <source>
        <dbReference type="PROSITE" id="PS50011"/>
    </source>
</evidence>
<dbReference type="GO" id="GO:0005524">
    <property type="term" value="F:ATP binding"/>
    <property type="evidence" value="ECO:0007669"/>
    <property type="project" value="UniProtKB-KW"/>
</dbReference>
<dbReference type="Proteomes" id="UP000326354">
    <property type="component" value="Chromosome"/>
</dbReference>
<dbReference type="KEGG" id="uam:UABAM_05937"/>
<organism evidence="4 5">
    <name type="scientific">Uabimicrobium amorphum</name>
    <dbReference type="NCBI Taxonomy" id="2596890"/>
    <lineage>
        <taxon>Bacteria</taxon>
        <taxon>Pseudomonadati</taxon>
        <taxon>Planctomycetota</taxon>
        <taxon>Candidatus Uabimicrobiia</taxon>
        <taxon>Candidatus Uabimicrobiales</taxon>
        <taxon>Candidatus Uabimicrobiaceae</taxon>
        <taxon>Candidatus Uabimicrobium</taxon>
    </lineage>
</organism>
<dbReference type="InterPro" id="IPR000719">
    <property type="entry name" value="Prot_kinase_dom"/>
</dbReference>
<dbReference type="PANTHER" id="PTHR24346">
    <property type="entry name" value="MAP/MICROTUBULE AFFINITY-REGULATING KINASE"/>
    <property type="match status" value="1"/>
</dbReference>
<dbReference type="OrthoDB" id="6111975at2"/>
<dbReference type="GO" id="GO:0004674">
    <property type="term" value="F:protein serine/threonine kinase activity"/>
    <property type="evidence" value="ECO:0007669"/>
    <property type="project" value="UniProtKB-KW"/>
</dbReference>
<feature type="domain" description="Protein kinase" evidence="3">
    <location>
        <begin position="7"/>
        <end position="264"/>
    </location>
</feature>